<dbReference type="Pfam" id="PF00156">
    <property type="entry name" value="Pribosyltran"/>
    <property type="match status" value="1"/>
</dbReference>
<name>A0A5C1QCN4_9SPIO</name>
<reference evidence="4 5" key="1">
    <citation type="submission" date="2019-02" db="EMBL/GenBank/DDBJ databases">
        <authorList>
            <person name="Fomenkov A."/>
            <person name="Dubinina G."/>
            <person name="Grabovich M."/>
            <person name="Vincze T."/>
            <person name="Roberts R.J."/>
        </authorList>
    </citation>
    <scope>NUCLEOTIDE SEQUENCE [LARGE SCALE GENOMIC DNA]</scope>
    <source>
        <strain evidence="4 5">P</strain>
    </source>
</reference>
<evidence type="ECO:0000313" key="5">
    <source>
        <dbReference type="Proteomes" id="UP000323824"/>
    </source>
</evidence>
<protein>
    <submittedName>
        <fullName evidence="4">Phosphoribosyltransferase</fullName>
    </submittedName>
</protein>
<dbReference type="Gene3D" id="3.40.50.2020">
    <property type="match status" value="1"/>
</dbReference>
<dbReference type="GO" id="GO:0016757">
    <property type="term" value="F:glycosyltransferase activity"/>
    <property type="evidence" value="ECO:0007669"/>
    <property type="project" value="UniProtKB-KW"/>
</dbReference>
<keyword evidence="2 4" id="KW-0808">Transferase</keyword>
<evidence type="ECO:0000256" key="2">
    <source>
        <dbReference type="ARBA" id="ARBA00022679"/>
    </source>
</evidence>
<keyword evidence="5" id="KW-1185">Reference proteome</keyword>
<reference evidence="4 5" key="2">
    <citation type="submission" date="2019-09" db="EMBL/GenBank/DDBJ databases">
        <title>Complete Genome Sequence and Methylome Analysis of free living Spirochaetas.</title>
        <authorList>
            <person name="Leshcheva N."/>
            <person name="Mikheeva N."/>
        </authorList>
    </citation>
    <scope>NUCLEOTIDE SEQUENCE [LARGE SCALE GENOMIC DNA]</scope>
    <source>
        <strain evidence="4 5">P</strain>
    </source>
</reference>
<dbReference type="InterPro" id="IPR029057">
    <property type="entry name" value="PRTase-like"/>
</dbReference>
<sequence>MKKDFVQYDEMRNNILKMVHQIHTEGFSPDVIYLSLRGGAYMGNIMSEYFKIVKKDERPVLFAAVVARSYLGVRQQSKVIIDGWTYAPEHLRHGDKILFVDDIFDTGRTLNHLVEVILDKGIPREDIKVAVYDYKVFPDKEALPIQPDYYCNKHVISEDNDNPWIHYMSHELVGLTKEEFEEHYVKNDSSLKDITSIFK</sequence>
<dbReference type="EMBL" id="CP035807">
    <property type="protein sequence ID" value="QEN05863.1"/>
    <property type="molecule type" value="Genomic_DNA"/>
</dbReference>
<dbReference type="SUPFAM" id="SSF53271">
    <property type="entry name" value="PRTase-like"/>
    <property type="match status" value="1"/>
</dbReference>
<evidence type="ECO:0000259" key="3">
    <source>
        <dbReference type="Pfam" id="PF00156"/>
    </source>
</evidence>
<gene>
    <name evidence="4" type="ORF">EW093_14515</name>
</gene>
<proteinExistence type="predicted"/>
<keyword evidence="1 4" id="KW-0328">Glycosyltransferase</keyword>
<evidence type="ECO:0000256" key="1">
    <source>
        <dbReference type="ARBA" id="ARBA00022676"/>
    </source>
</evidence>
<dbReference type="KEGG" id="sper:EW093_14515"/>
<evidence type="ECO:0000313" key="4">
    <source>
        <dbReference type="EMBL" id="QEN05863.1"/>
    </source>
</evidence>
<dbReference type="InterPro" id="IPR000836">
    <property type="entry name" value="PRTase_dom"/>
</dbReference>
<dbReference type="OrthoDB" id="199120at2"/>
<dbReference type="PANTHER" id="PTHR43363:SF1">
    <property type="entry name" value="HYPOXANTHINE-GUANINE PHOSPHORIBOSYLTRANSFERASE"/>
    <property type="match status" value="1"/>
</dbReference>
<organism evidence="4 5">
    <name type="scientific">Thiospirochaeta perfilievii</name>
    <dbReference type="NCBI Taxonomy" id="252967"/>
    <lineage>
        <taxon>Bacteria</taxon>
        <taxon>Pseudomonadati</taxon>
        <taxon>Spirochaetota</taxon>
        <taxon>Spirochaetia</taxon>
        <taxon>Spirochaetales</taxon>
        <taxon>Spirochaetaceae</taxon>
        <taxon>Thiospirochaeta</taxon>
    </lineage>
</organism>
<dbReference type="RefSeq" id="WP_149569097.1">
    <property type="nucleotide sequence ID" value="NZ_CP035807.1"/>
</dbReference>
<accession>A0A5C1QCN4</accession>
<dbReference type="Proteomes" id="UP000323824">
    <property type="component" value="Chromosome"/>
</dbReference>
<dbReference type="CDD" id="cd06223">
    <property type="entry name" value="PRTases_typeI"/>
    <property type="match status" value="1"/>
</dbReference>
<dbReference type="PANTHER" id="PTHR43363">
    <property type="entry name" value="HYPOXANTHINE PHOSPHORIBOSYLTRANSFERASE"/>
    <property type="match status" value="1"/>
</dbReference>
<feature type="domain" description="Phosphoribosyltransferase" evidence="3">
    <location>
        <begin position="14"/>
        <end position="133"/>
    </location>
</feature>
<dbReference type="AlphaFoldDB" id="A0A5C1QCN4"/>